<name>A0ABU2WGZ3_9GAMM</name>
<dbReference type="EMBL" id="JAVRIC010000005">
    <property type="protein sequence ID" value="MDT0496810.1"/>
    <property type="molecule type" value="Genomic_DNA"/>
</dbReference>
<dbReference type="InterPro" id="IPR049492">
    <property type="entry name" value="BD-FAE-like_dom"/>
</dbReference>
<dbReference type="PANTHER" id="PTHR48081:SF9">
    <property type="entry name" value="CARBOXYLESTERASE"/>
    <property type="match status" value="1"/>
</dbReference>
<dbReference type="Pfam" id="PF20434">
    <property type="entry name" value="BD-FAE"/>
    <property type="match status" value="1"/>
</dbReference>
<dbReference type="PANTHER" id="PTHR48081">
    <property type="entry name" value="AB HYDROLASE SUPERFAMILY PROTEIN C4A8.06C"/>
    <property type="match status" value="1"/>
</dbReference>
<dbReference type="InterPro" id="IPR019826">
    <property type="entry name" value="Carboxylesterase_B_AS"/>
</dbReference>
<dbReference type="InterPro" id="IPR050300">
    <property type="entry name" value="GDXG_lipolytic_enzyme"/>
</dbReference>
<evidence type="ECO:0000313" key="4">
    <source>
        <dbReference type="Proteomes" id="UP001254608"/>
    </source>
</evidence>
<dbReference type="PROSITE" id="PS51257">
    <property type="entry name" value="PROKAR_LIPOPROTEIN"/>
    <property type="match status" value="1"/>
</dbReference>
<dbReference type="Proteomes" id="UP001254608">
    <property type="component" value="Unassembled WGS sequence"/>
</dbReference>
<dbReference type="SUPFAM" id="SSF53474">
    <property type="entry name" value="alpha/beta-Hydrolases"/>
    <property type="match status" value="1"/>
</dbReference>
<organism evidence="3 4">
    <name type="scientific">Banduia mediterranea</name>
    <dbReference type="NCBI Taxonomy" id="3075609"/>
    <lineage>
        <taxon>Bacteria</taxon>
        <taxon>Pseudomonadati</taxon>
        <taxon>Pseudomonadota</taxon>
        <taxon>Gammaproteobacteria</taxon>
        <taxon>Nevskiales</taxon>
        <taxon>Algiphilaceae</taxon>
        <taxon>Banduia</taxon>
    </lineage>
</organism>
<evidence type="ECO:0000313" key="3">
    <source>
        <dbReference type="EMBL" id="MDT0496810.1"/>
    </source>
</evidence>
<accession>A0ABU2WGZ3</accession>
<dbReference type="Gene3D" id="3.40.50.1820">
    <property type="entry name" value="alpha/beta hydrolase"/>
    <property type="match status" value="1"/>
</dbReference>
<dbReference type="RefSeq" id="WP_311364202.1">
    <property type="nucleotide sequence ID" value="NZ_JAVRIC010000005.1"/>
</dbReference>
<protein>
    <submittedName>
        <fullName evidence="3">Alpha/beta hydrolase</fullName>
    </submittedName>
</protein>
<sequence length="289" mass="31308">MTRLRILISTAIGACALLVGCTGVGALNAITPDRGYTLAEDVVYDGSTKMKLDVYAPTIDVVGGAPVVVFFYGGRWQSGSKDDYRFVGQALAAQGYVAVIPDYRLYPDVRFPSFLEDSAKAMRWAHDNASRFRGDAGKLFVMGHSSGAYNAAMLALDPRFLKAVGGSRDWLSGMIGLAGPYDFLPIYDPTLRDIFGPPEKFQDTQPIFHVDGENPPLLLMAGQDDEVVQAENTNSLRRAVISAGGAVDVVMYPKMSHEKLVSSLATRLQSSTDVMAHVVEFINENTAGR</sequence>
<dbReference type="InterPro" id="IPR029058">
    <property type="entry name" value="AB_hydrolase_fold"/>
</dbReference>
<evidence type="ECO:0000256" key="1">
    <source>
        <dbReference type="ARBA" id="ARBA00022801"/>
    </source>
</evidence>
<gene>
    <name evidence="3" type="ORF">RM530_05455</name>
</gene>
<feature type="domain" description="BD-FAE-like" evidence="2">
    <location>
        <begin position="52"/>
        <end position="238"/>
    </location>
</feature>
<dbReference type="GO" id="GO:0016787">
    <property type="term" value="F:hydrolase activity"/>
    <property type="evidence" value="ECO:0007669"/>
    <property type="project" value="UniProtKB-KW"/>
</dbReference>
<comment type="caution">
    <text evidence="3">The sequence shown here is derived from an EMBL/GenBank/DDBJ whole genome shotgun (WGS) entry which is preliminary data.</text>
</comment>
<reference evidence="3 4" key="1">
    <citation type="submission" date="2023-09" db="EMBL/GenBank/DDBJ databases">
        <authorList>
            <person name="Rey-Velasco X."/>
        </authorList>
    </citation>
    <scope>NUCLEOTIDE SEQUENCE [LARGE SCALE GENOMIC DNA]</scope>
    <source>
        <strain evidence="3 4">W345</strain>
    </source>
</reference>
<proteinExistence type="predicted"/>
<evidence type="ECO:0000259" key="2">
    <source>
        <dbReference type="Pfam" id="PF20434"/>
    </source>
</evidence>
<dbReference type="PROSITE" id="PS00122">
    <property type="entry name" value="CARBOXYLESTERASE_B_1"/>
    <property type="match status" value="1"/>
</dbReference>
<keyword evidence="4" id="KW-1185">Reference proteome</keyword>
<keyword evidence="1 3" id="KW-0378">Hydrolase</keyword>